<sequence length="110" mass="12554">MTLPIPYLFPIFLLYKQTHFLSIFFTALQENNSQNTKIPHTQMKSGSDSKNERGVDNSTKVSSSTEGSRKTMVAPGSDGKEHILRDEFENDPKRHFANLRAHEKNEKSKT</sequence>
<reference evidence="2 3" key="1">
    <citation type="journal article" date="2009" name="Nat. Genet.">
        <title>The genome of the cucumber, Cucumis sativus L.</title>
        <authorList>
            <person name="Huang S."/>
            <person name="Li R."/>
            <person name="Zhang Z."/>
            <person name="Li L."/>
            <person name="Gu X."/>
            <person name="Fan W."/>
            <person name="Lucas W.J."/>
            <person name="Wang X."/>
            <person name="Xie B."/>
            <person name="Ni P."/>
            <person name="Ren Y."/>
            <person name="Zhu H."/>
            <person name="Li J."/>
            <person name="Lin K."/>
            <person name="Jin W."/>
            <person name="Fei Z."/>
            <person name="Li G."/>
            <person name="Staub J."/>
            <person name="Kilian A."/>
            <person name="van der Vossen E.A."/>
            <person name="Wu Y."/>
            <person name="Guo J."/>
            <person name="He J."/>
            <person name="Jia Z."/>
            <person name="Ren Y."/>
            <person name="Tian G."/>
            <person name="Lu Y."/>
            <person name="Ruan J."/>
            <person name="Qian W."/>
            <person name="Wang M."/>
            <person name="Huang Q."/>
            <person name="Li B."/>
            <person name="Xuan Z."/>
            <person name="Cao J."/>
            <person name="Asan"/>
            <person name="Wu Z."/>
            <person name="Zhang J."/>
            <person name="Cai Q."/>
            <person name="Bai Y."/>
            <person name="Zhao B."/>
            <person name="Han Y."/>
            <person name="Li Y."/>
            <person name="Li X."/>
            <person name="Wang S."/>
            <person name="Shi Q."/>
            <person name="Liu S."/>
            <person name="Cho W.K."/>
            <person name="Kim J.Y."/>
            <person name="Xu Y."/>
            <person name="Heller-Uszynska K."/>
            <person name="Miao H."/>
            <person name="Cheng Z."/>
            <person name="Zhang S."/>
            <person name="Wu J."/>
            <person name="Yang Y."/>
            <person name="Kang H."/>
            <person name="Li M."/>
            <person name="Liang H."/>
            <person name="Ren X."/>
            <person name="Shi Z."/>
            <person name="Wen M."/>
            <person name="Jian M."/>
            <person name="Yang H."/>
            <person name="Zhang G."/>
            <person name="Yang Z."/>
            <person name="Chen R."/>
            <person name="Liu S."/>
            <person name="Li J."/>
            <person name="Ma L."/>
            <person name="Liu H."/>
            <person name="Zhou Y."/>
            <person name="Zhao J."/>
            <person name="Fang X."/>
            <person name="Li G."/>
            <person name="Fang L."/>
            <person name="Li Y."/>
            <person name="Liu D."/>
            <person name="Zheng H."/>
            <person name="Zhang Y."/>
            <person name="Qin N."/>
            <person name="Li Z."/>
            <person name="Yang G."/>
            <person name="Yang S."/>
            <person name="Bolund L."/>
            <person name="Kristiansen K."/>
            <person name="Zheng H."/>
            <person name="Li S."/>
            <person name="Zhang X."/>
            <person name="Yang H."/>
            <person name="Wang J."/>
            <person name="Sun R."/>
            <person name="Zhang B."/>
            <person name="Jiang S."/>
            <person name="Wang J."/>
            <person name="Du Y."/>
            <person name="Li S."/>
        </authorList>
    </citation>
    <scope>NUCLEOTIDE SEQUENCE [LARGE SCALE GENOMIC DNA]</scope>
    <source>
        <strain evidence="3">cv. 9930</strain>
    </source>
</reference>
<reference evidence="2 3" key="2">
    <citation type="journal article" date="2009" name="PLoS ONE">
        <title>An integrated genetic and cytogenetic map of the cucumber genome.</title>
        <authorList>
            <person name="Ren Y."/>
            <person name="Zhang Z."/>
            <person name="Liu J."/>
            <person name="Staub J.E."/>
            <person name="Han Y."/>
            <person name="Cheng Z."/>
            <person name="Li X."/>
            <person name="Lu J."/>
            <person name="Miao H."/>
            <person name="Kang H."/>
            <person name="Xie B."/>
            <person name="Gu X."/>
            <person name="Wang X."/>
            <person name="Du Y."/>
            <person name="Jin W."/>
            <person name="Huang S."/>
        </authorList>
    </citation>
    <scope>NUCLEOTIDE SEQUENCE [LARGE SCALE GENOMIC DNA]</scope>
    <source>
        <strain evidence="3">cv. 9930</strain>
    </source>
</reference>
<gene>
    <name evidence="2" type="ORF">Csa_7G062750</name>
</gene>
<keyword evidence="3" id="KW-1185">Reference proteome</keyword>
<dbReference type="Gramene" id="KGN43709">
    <property type="protein sequence ID" value="KGN43709"/>
    <property type="gene ID" value="Csa_7G062750"/>
</dbReference>
<name>A0A0A0K3Z8_CUCSA</name>
<dbReference type="AlphaFoldDB" id="A0A0A0K3Z8"/>
<proteinExistence type="predicted"/>
<dbReference type="EMBL" id="CM002928">
    <property type="protein sequence ID" value="KGN43709.1"/>
    <property type="molecule type" value="Genomic_DNA"/>
</dbReference>
<feature type="compositionally biased region" description="Polar residues" evidence="1">
    <location>
        <begin position="31"/>
        <end position="46"/>
    </location>
</feature>
<evidence type="ECO:0000256" key="1">
    <source>
        <dbReference type="SAM" id="MobiDB-lite"/>
    </source>
</evidence>
<reference evidence="2 3" key="4">
    <citation type="journal article" date="2011" name="BMC Genomics">
        <title>RNA-Seq improves annotation of protein-coding genes in the cucumber genome.</title>
        <authorList>
            <person name="Li Z."/>
            <person name="Zhang Z."/>
            <person name="Yan P."/>
            <person name="Huang S."/>
            <person name="Fei Z."/>
            <person name="Lin K."/>
        </authorList>
    </citation>
    <scope>NUCLEOTIDE SEQUENCE [LARGE SCALE GENOMIC DNA]</scope>
    <source>
        <strain evidence="3">cv. 9930</strain>
    </source>
</reference>
<protein>
    <submittedName>
        <fullName evidence="2">Uncharacterized protein</fullName>
    </submittedName>
</protein>
<accession>A0A0A0K3Z8</accession>
<evidence type="ECO:0000313" key="3">
    <source>
        <dbReference type="Proteomes" id="UP000029981"/>
    </source>
</evidence>
<dbReference type="Proteomes" id="UP000029981">
    <property type="component" value="Chromosome 7"/>
</dbReference>
<feature type="compositionally biased region" description="Polar residues" evidence="1">
    <location>
        <begin position="56"/>
        <end position="66"/>
    </location>
</feature>
<feature type="compositionally biased region" description="Basic and acidic residues" evidence="1">
    <location>
        <begin position="78"/>
        <end position="110"/>
    </location>
</feature>
<evidence type="ECO:0000313" key="2">
    <source>
        <dbReference type="EMBL" id="KGN43709.1"/>
    </source>
</evidence>
<feature type="region of interest" description="Disordered" evidence="1">
    <location>
        <begin position="31"/>
        <end position="110"/>
    </location>
</feature>
<organism evidence="2 3">
    <name type="scientific">Cucumis sativus</name>
    <name type="common">Cucumber</name>
    <dbReference type="NCBI Taxonomy" id="3659"/>
    <lineage>
        <taxon>Eukaryota</taxon>
        <taxon>Viridiplantae</taxon>
        <taxon>Streptophyta</taxon>
        <taxon>Embryophyta</taxon>
        <taxon>Tracheophyta</taxon>
        <taxon>Spermatophyta</taxon>
        <taxon>Magnoliopsida</taxon>
        <taxon>eudicotyledons</taxon>
        <taxon>Gunneridae</taxon>
        <taxon>Pentapetalae</taxon>
        <taxon>rosids</taxon>
        <taxon>fabids</taxon>
        <taxon>Cucurbitales</taxon>
        <taxon>Cucurbitaceae</taxon>
        <taxon>Benincaseae</taxon>
        <taxon>Cucumis</taxon>
    </lineage>
</organism>
<reference evidence="2 3" key="3">
    <citation type="journal article" date="2010" name="BMC Genomics">
        <title>Transcriptome sequencing and comparative analysis of cucumber flowers with different sex types.</title>
        <authorList>
            <person name="Guo S."/>
            <person name="Zheng Y."/>
            <person name="Joung J.G."/>
            <person name="Liu S."/>
            <person name="Zhang Z."/>
            <person name="Crasta O.R."/>
            <person name="Sobral B.W."/>
            <person name="Xu Y."/>
            <person name="Huang S."/>
            <person name="Fei Z."/>
        </authorList>
    </citation>
    <scope>NUCLEOTIDE SEQUENCE [LARGE SCALE GENOMIC DNA]</scope>
    <source>
        <strain evidence="3">cv. 9930</strain>
    </source>
</reference>